<evidence type="ECO:0000313" key="1">
    <source>
        <dbReference type="EMBL" id="GMI85177.1"/>
    </source>
</evidence>
<gene>
    <name evidence="1" type="ORF">HRI_002187000</name>
</gene>
<name>A0A9W7HXF3_HIBTR</name>
<proteinExistence type="predicted"/>
<sequence>MEPQARTSTMLNPTGSLDLRRLTYSLALVSPASKWVNPFCSGTCFATFSLWKLKNTKRPKKRERPVLRLITTGALSSAFTPPPPSFLADEVFVDMEVSLDEGDLGRGLRPWNDGVATLWRLPWVVVVVEKTGVNKAEAEAMVVLAEGGLIDCLREEDCPCDEL</sequence>
<keyword evidence="2" id="KW-1185">Reference proteome</keyword>
<protein>
    <submittedName>
        <fullName evidence="1">Uncharacterized protein</fullName>
    </submittedName>
</protein>
<dbReference type="EMBL" id="BSYR01000020">
    <property type="protein sequence ID" value="GMI85177.1"/>
    <property type="molecule type" value="Genomic_DNA"/>
</dbReference>
<dbReference type="Proteomes" id="UP001165190">
    <property type="component" value="Unassembled WGS sequence"/>
</dbReference>
<comment type="caution">
    <text evidence="1">The sequence shown here is derived from an EMBL/GenBank/DDBJ whole genome shotgun (WGS) entry which is preliminary data.</text>
</comment>
<reference evidence="1" key="1">
    <citation type="submission" date="2023-05" db="EMBL/GenBank/DDBJ databases">
        <title>Genome and transcriptome analyses reveal genes involved in the formation of fine ridges on petal epidermal cells in Hibiscus trionum.</title>
        <authorList>
            <person name="Koshimizu S."/>
            <person name="Masuda S."/>
            <person name="Ishii T."/>
            <person name="Shirasu K."/>
            <person name="Hoshino A."/>
            <person name="Arita M."/>
        </authorList>
    </citation>
    <scope>NUCLEOTIDE SEQUENCE</scope>
    <source>
        <strain evidence="1">Hamamatsu line</strain>
    </source>
</reference>
<evidence type="ECO:0000313" key="2">
    <source>
        <dbReference type="Proteomes" id="UP001165190"/>
    </source>
</evidence>
<dbReference type="OrthoDB" id="990194at2759"/>
<organism evidence="1 2">
    <name type="scientific">Hibiscus trionum</name>
    <name type="common">Flower of an hour</name>
    <dbReference type="NCBI Taxonomy" id="183268"/>
    <lineage>
        <taxon>Eukaryota</taxon>
        <taxon>Viridiplantae</taxon>
        <taxon>Streptophyta</taxon>
        <taxon>Embryophyta</taxon>
        <taxon>Tracheophyta</taxon>
        <taxon>Spermatophyta</taxon>
        <taxon>Magnoliopsida</taxon>
        <taxon>eudicotyledons</taxon>
        <taxon>Gunneridae</taxon>
        <taxon>Pentapetalae</taxon>
        <taxon>rosids</taxon>
        <taxon>malvids</taxon>
        <taxon>Malvales</taxon>
        <taxon>Malvaceae</taxon>
        <taxon>Malvoideae</taxon>
        <taxon>Hibiscus</taxon>
    </lineage>
</organism>
<accession>A0A9W7HXF3</accession>
<dbReference type="AlphaFoldDB" id="A0A9W7HXF3"/>